<sequence length="324" mass="36727">MSILFRPVTYLAIAVALAPPAYGSFPPTPNNTIPGKWRESILRTWDYTLMRSEVWTPEATLTGYQNWALDQMMDGNGTINVCMRWNSNETVTETVRQQIEIVYKKQYEKWFKWLTGWDNYPFNEFKFNVIGWAVRERHLIQGPADNFEVYTDFRDDEGLPTCDPGCSRHEHPDGDYSDCPGGYDQRFHQFFFINSAWENFNMGAASGYGIDISLFGWKTVGSKLGDWSILIHEVGHTFGFPDYVTDGTKNHSLCDILWTPPNAPNDFVMMPGDSGRTFLRLPNLRAGCCATGGQGSPACEPGRTTTQPFRRCPLVSGNNHNSIV</sequence>
<dbReference type="RefSeq" id="XP_049128276.1">
    <property type="nucleotide sequence ID" value="XM_049272319.1"/>
</dbReference>
<organism evidence="2 3">
    <name type="scientific">Colletotrichum spaethianum</name>
    <dbReference type="NCBI Taxonomy" id="700344"/>
    <lineage>
        <taxon>Eukaryota</taxon>
        <taxon>Fungi</taxon>
        <taxon>Dikarya</taxon>
        <taxon>Ascomycota</taxon>
        <taxon>Pezizomycotina</taxon>
        <taxon>Sordariomycetes</taxon>
        <taxon>Hypocreomycetidae</taxon>
        <taxon>Glomerellales</taxon>
        <taxon>Glomerellaceae</taxon>
        <taxon>Colletotrichum</taxon>
        <taxon>Colletotrichum spaethianum species complex</taxon>
    </lineage>
</organism>
<protein>
    <recommendedName>
        <fullName evidence="4">Cellulose-binding family II</fullName>
    </recommendedName>
</protein>
<comment type="caution">
    <text evidence="2">The sequence shown here is derived from an EMBL/GenBank/DDBJ whole genome shotgun (WGS) entry which is preliminary data.</text>
</comment>
<evidence type="ECO:0000313" key="3">
    <source>
        <dbReference type="Proteomes" id="UP001055115"/>
    </source>
</evidence>
<evidence type="ECO:0000313" key="2">
    <source>
        <dbReference type="EMBL" id="GKT45926.1"/>
    </source>
</evidence>
<evidence type="ECO:0000256" key="1">
    <source>
        <dbReference type="SAM" id="SignalP"/>
    </source>
</evidence>
<dbReference type="AlphaFoldDB" id="A0AA37LC51"/>
<feature type="chain" id="PRO_5041409054" description="Cellulose-binding family II" evidence="1">
    <location>
        <begin position="24"/>
        <end position="324"/>
    </location>
</feature>
<dbReference type="PANTHER" id="PTHR35606:SF4">
    <property type="entry name" value="CELLULOSE-BINDING FAMILY II PROTEIN"/>
    <property type="match status" value="1"/>
</dbReference>
<accession>A0AA37LC51</accession>
<gene>
    <name evidence="2" type="ORF">ColSpa_06107</name>
</gene>
<feature type="signal peptide" evidence="1">
    <location>
        <begin position="1"/>
        <end position="23"/>
    </location>
</feature>
<dbReference type="GeneID" id="73326909"/>
<keyword evidence="1" id="KW-0732">Signal</keyword>
<reference evidence="2 3" key="1">
    <citation type="submission" date="2022-03" db="EMBL/GenBank/DDBJ databases">
        <title>Genome data of Colletotrichum spp.</title>
        <authorList>
            <person name="Utami Y.D."/>
            <person name="Hiruma K."/>
        </authorList>
    </citation>
    <scope>NUCLEOTIDE SEQUENCE [LARGE SCALE GENOMIC DNA]</scope>
    <source>
        <strain evidence="2 3">MAFF 239500</strain>
    </source>
</reference>
<dbReference type="PANTHER" id="PTHR35606">
    <property type="entry name" value="CELLULOSE-BINDING FAMILY II PROTEIN"/>
    <property type="match status" value="1"/>
</dbReference>
<keyword evidence="3" id="KW-1185">Reference proteome</keyword>
<dbReference type="Proteomes" id="UP001055115">
    <property type="component" value="Unassembled WGS sequence"/>
</dbReference>
<name>A0AA37LC51_9PEZI</name>
<dbReference type="EMBL" id="BQXU01000014">
    <property type="protein sequence ID" value="GKT45926.1"/>
    <property type="molecule type" value="Genomic_DNA"/>
</dbReference>
<evidence type="ECO:0008006" key="4">
    <source>
        <dbReference type="Google" id="ProtNLM"/>
    </source>
</evidence>
<proteinExistence type="predicted"/>